<dbReference type="InterPro" id="IPR036397">
    <property type="entry name" value="RNaseH_sf"/>
</dbReference>
<gene>
    <name evidence="4" type="primary">LOC140005053</name>
</gene>
<keyword evidence="1" id="KW-0175">Coiled coil</keyword>
<keyword evidence="3" id="KW-1185">Reference proteome</keyword>
<dbReference type="PROSITE" id="PS50994">
    <property type="entry name" value="INTEGRASE"/>
    <property type="match status" value="1"/>
</dbReference>
<dbReference type="GeneID" id="140005053"/>
<organism evidence="3 4">
    <name type="scientific">Coffea arabica</name>
    <name type="common">Arabian coffee</name>
    <dbReference type="NCBI Taxonomy" id="13443"/>
    <lineage>
        <taxon>Eukaryota</taxon>
        <taxon>Viridiplantae</taxon>
        <taxon>Streptophyta</taxon>
        <taxon>Embryophyta</taxon>
        <taxon>Tracheophyta</taxon>
        <taxon>Spermatophyta</taxon>
        <taxon>Magnoliopsida</taxon>
        <taxon>eudicotyledons</taxon>
        <taxon>Gunneridae</taxon>
        <taxon>Pentapetalae</taxon>
        <taxon>asterids</taxon>
        <taxon>lamiids</taxon>
        <taxon>Gentianales</taxon>
        <taxon>Rubiaceae</taxon>
        <taxon>Ixoroideae</taxon>
        <taxon>Gardenieae complex</taxon>
        <taxon>Bertiereae - Coffeeae clade</taxon>
        <taxon>Coffeeae</taxon>
        <taxon>Coffea</taxon>
    </lineage>
</organism>
<dbReference type="PANTHER" id="PTHR48475:SF2">
    <property type="entry name" value="RIBONUCLEASE H"/>
    <property type="match status" value="1"/>
</dbReference>
<dbReference type="InterPro" id="IPR012337">
    <property type="entry name" value="RNaseH-like_sf"/>
</dbReference>
<dbReference type="Proteomes" id="UP001652660">
    <property type="component" value="Chromosome 1c"/>
</dbReference>
<feature type="domain" description="Integrase catalytic" evidence="2">
    <location>
        <begin position="1"/>
        <end position="69"/>
    </location>
</feature>
<dbReference type="InterPro" id="IPR001584">
    <property type="entry name" value="Integrase_cat-core"/>
</dbReference>
<dbReference type="Gene3D" id="3.30.420.10">
    <property type="entry name" value="Ribonuclease H-like superfamily/Ribonuclease H"/>
    <property type="match status" value="1"/>
</dbReference>
<dbReference type="PANTHER" id="PTHR48475">
    <property type="entry name" value="RIBONUCLEASE H"/>
    <property type="match status" value="1"/>
</dbReference>
<evidence type="ECO:0000313" key="4">
    <source>
        <dbReference type="RefSeq" id="XP_071901257.1"/>
    </source>
</evidence>
<reference evidence="4" key="2">
    <citation type="submission" date="2025-08" db="UniProtKB">
        <authorList>
            <consortium name="RefSeq"/>
        </authorList>
    </citation>
    <scope>IDENTIFICATION</scope>
    <source>
        <tissue evidence="4">Leaves</tissue>
    </source>
</reference>
<reference evidence="3" key="1">
    <citation type="journal article" date="2025" name="Foods">
        <title>Unveiling the Microbial Signatures of Arabica Coffee Cherries: Insights into Ripeness Specific Diversity, Functional Traits, and Implications for Quality and Safety.</title>
        <authorList>
            <consortium name="RefSeq"/>
            <person name="Tenea G.N."/>
            <person name="Cifuentes V."/>
            <person name="Reyes P."/>
            <person name="Cevallos-Vallejos M."/>
        </authorList>
    </citation>
    <scope>NUCLEOTIDE SEQUENCE [LARGE SCALE GENOMIC DNA]</scope>
</reference>
<proteinExistence type="predicted"/>
<evidence type="ECO:0000256" key="1">
    <source>
        <dbReference type="SAM" id="Coils"/>
    </source>
</evidence>
<sequence length="227" mass="25565">MEAEPLATISGKTVQKFFWKNIVCRFGIPHVLISDNRRQFAENPFKSWCAELGINQHFTSVGHPQANGQCPLGLPHYTHETPFSLTYGVEAVVPAEIGLPSPRTQNFVASANEEELKCNLDMLEAKREEAAIQMAKYKIQLARYHNAKVRNIQYQSGDLVLRKNSISRAHSSNKLDPNWEGPYKVLKASRAGYCKLAKLDGAEGHQERHGATTSNHRSLIVIRRDEE</sequence>
<name>A0ABM4U1U7_COFAR</name>
<evidence type="ECO:0000313" key="3">
    <source>
        <dbReference type="Proteomes" id="UP001652660"/>
    </source>
</evidence>
<accession>A0ABM4U1U7</accession>
<evidence type="ECO:0000259" key="2">
    <source>
        <dbReference type="PROSITE" id="PS50994"/>
    </source>
</evidence>
<dbReference type="SUPFAM" id="SSF53098">
    <property type="entry name" value="Ribonuclease H-like"/>
    <property type="match status" value="1"/>
</dbReference>
<protein>
    <recommendedName>
        <fullName evidence="2">Integrase catalytic domain-containing protein</fullName>
    </recommendedName>
</protein>
<dbReference type="RefSeq" id="XP_071901257.1">
    <property type="nucleotide sequence ID" value="XM_072045156.1"/>
</dbReference>
<feature type="coiled-coil region" evidence="1">
    <location>
        <begin position="113"/>
        <end position="140"/>
    </location>
</feature>